<dbReference type="EMBL" id="CM042033">
    <property type="protein sequence ID" value="KAI3774692.1"/>
    <property type="molecule type" value="Genomic_DNA"/>
</dbReference>
<sequence length="150" mass="15807">MGVEILNTSFATVGDDEVVSKNVLVEDGGYSTVALGELTITPAYWSPSTGFQKITVVCDKTASHDLDRCMASMSMHKNKTRGPSSINGLHVDEIGDHGSDCPQVNNDQGSSTSIDGLHAISNGVHVGMGSKPSTNKQTSEQLLIMVGLID</sequence>
<evidence type="ECO:0000313" key="2">
    <source>
        <dbReference type="Proteomes" id="UP001056120"/>
    </source>
</evidence>
<reference evidence="1 2" key="2">
    <citation type="journal article" date="2022" name="Mol. Ecol. Resour.">
        <title>The genomes of chicory, endive, great burdock and yacon provide insights into Asteraceae paleo-polyploidization history and plant inulin production.</title>
        <authorList>
            <person name="Fan W."/>
            <person name="Wang S."/>
            <person name="Wang H."/>
            <person name="Wang A."/>
            <person name="Jiang F."/>
            <person name="Liu H."/>
            <person name="Zhao H."/>
            <person name="Xu D."/>
            <person name="Zhang Y."/>
        </authorList>
    </citation>
    <scope>NUCLEOTIDE SEQUENCE [LARGE SCALE GENOMIC DNA]</scope>
    <source>
        <strain evidence="2">cv. Yunnan</strain>
        <tissue evidence="1">Leaves</tissue>
    </source>
</reference>
<dbReference type="Proteomes" id="UP001056120">
    <property type="component" value="Linkage Group LG16"/>
</dbReference>
<name>A0ACB9FU00_9ASTR</name>
<comment type="caution">
    <text evidence="1">The sequence shown here is derived from an EMBL/GenBank/DDBJ whole genome shotgun (WGS) entry which is preliminary data.</text>
</comment>
<gene>
    <name evidence="1" type="ORF">L1987_49252</name>
</gene>
<evidence type="ECO:0000313" key="1">
    <source>
        <dbReference type="EMBL" id="KAI3774692.1"/>
    </source>
</evidence>
<accession>A0ACB9FU00</accession>
<protein>
    <submittedName>
        <fullName evidence="1">Uncharacterized protein</fullName>
    </submittedName>
</protein>
<keyword evidence="2" id="KW-1185">Reference proteome</keyword>
<reference evidence="2" key="1">
    <citation type="journal article" date="2022" name="Mol. Ecol. Resour.">
        <title>The genomes of chicory, endive, great burdock and yacon provide insights into Asteraceae palaeo-polyploidization history and plant inulin production.</title>
        <authorList>
            <person name="Fan W."/>
            <person name="Wang S."/>
            <person name="Wang H."/>
            <person name="Wang A."/>
            <person name="Jiang F."/>
            <person name="Liu H."/>
            <person name="Zhao H."/>
            <person name="Xu D."/>
            <person name="Zhang Y."/>
        </authorList>
    </citation>
    <scope>NUCLEOTIDE SEQUENCE [LARGE SCALE GENOMIC DNA]</scope>
    <source>
        <strain evidence="2">cv. Yunnan</strain>
    </source>
</reference>
<organism evidence="1 2">
    <name type="scientific">Smallanthus sonchifolius</name>
    <dbReference type="NCBI Taxonomy" id="185202"/>
    <lineage>
        <taxon>Eukaryota</taxon>
        <taxon>Viridiplantae</taxon>
        <taxon>Streptophyta</taxon>
        <taxon>Embryophyta</taxon>
        <taxon>Tracheophyta</taxon>
        <taxon>Spermatophyta</taxon>
        <taxon>Magnoliopsida</taxon>
        <taxon>eudicotyledons</taxon>
        <taxon>Gunneridae</taxon>
        <taxon>Pentapetalae</taxon>
        <taxon>asterids</taxon>
        <taxon>campanulids</taxon>
        <taxon>Asterales</taxon>
        <taxon>Asteraceae</taxon>
        <taxon>Asteroideae</taxon>
        <taxon>Heliantheae alliance</taxon>
        <taxon>Millerieae</taxon>
        <taxon>Smallanthus</taxon>
    </lineage>
</organism>
<proteinExistence type="predicted"/>